<dbReference type="InterPro" id="IPR013783">
    <property type="entry name" value="Ig-like_fold"/>
</dbReference>
<organism evidence="3 4">
    <name type="scientific">Labeo rohita</name>
    <name type="common">Indian major carp</name>
    <name type="synonym">Cyprinus rohita</name>
    <dbReference type="NCBI Taxonomy" id="84645"/>
    <lineage>
        <taxon>Eukaryota</taxon>
        <taxon>Metazoa</taxon>
        <taxon>Chordata</taxon>
        <taxon>Craniata</taxon>
        <taxon>Vertebrata</taxon>
        <taxon>Euteleostomi</taxon>
        <taxon>Actinopterygii</taxon>
        <taxon>Neopterygii</taxon>
        <taxon>Teleostei</taxon>
        <taxon>Ostariophysi</taxon>
        <taxon>Cypriniformes</taxon>
        <taxon>Cyprinidae</taxon>
        <taxon>Labeoninae</taxon>
        <taxon>Labeonini</taxon>
        <taxon>Labeo</taxon>
    </lineage>
</organism>
<name>A0ABQ8LBA1_LABRO</name>
<evidence type="ECO:0000313" key="3">
    <source>
        <dbReference type="EMBL" id="KAI2648010.1"/>
    </source>
</evidence>
<keyword evidence="4" id="KW-1185">Reference proteome</keyword>
<dbReference type="Gene3D" id="2.60.40.10">
    <property type="entry name" value="Immunoglobulins"/>
    <property type="match status" value="1"/>
</dbReference>
<comment type="caution">
    <text evidence="3">The sequence shown here is derived from an EMBL/GenBank/DDBJ whole genome shotgun (WGS) entry which is preliminary data.</text>
</comment>
<dbReference type="Proteomes" id="UP000830375">
    <property type="component" value="Unassembled WGS sequence"/>
</dbReference>
<gene>
    <name evidence="3" type="ORF">H4Q32_028966</name>
</gene>
<evidence type="ECO:0000313" key="4">
    <source>
        <dbReference type="Proteomes" id="UP000830375"/>
    </source>
</evidence>
<dbReference type="InterPro" id="IPR036179">
    <property type="entry name" value="Ig-like_dom_sf"/>
</dbReference>
<dbReference type="InterPro" id="IPR013106">
    <property type="entry name" value="Ig_V-set"/>
</dbReference>
<protein>
    <submittedName>
        <fullName evidence="3">UDP-3-O-acylglucosamine N-acyltransferase</fullName>
    </submittedName>
</protein>
<dbReference type="PANTHER" id="PTHR21063">
    <property type="entry name" value="LFA-3"/>
    <property type="match status" value="1"/>
</dbReference>
<evidence type="ECO:0000259" key="2">
    <source>
        <dbReference type="Pfam" id="PF07686"/>
    </source>
</evidence>
<evidence type="ECO:0000256" key="1">
    <source>
        <dbReference type="SAM" id="MobiDB-lite"/>
    </source>
</evidence>
<feature type="region of interest" description="Disordered" evidence="1">
    <location>
        <begin position="1"/>
        <end position="21"/>
    </location>
</feature>
<proteinExistence type="predicted"/>
<sequence length="172" mass="19711">MRSEHAHTHTVNTHPEQWAPIAPAPGEQLGVQCLASVMVLKVERALFIHNPHLQFLLVWELNQQPLDEVEKKFQNERHSVTLNPHTEIQRDDQILWMFGAENELIAQIRGETVETYDKDKKRFKDTLNLDKTTGSLTITNLSAKHTGLYELKIISSSGKILYKDFSVSIKSK</sequence>
<dbReference type="Pfam" id="PF07686">
    <property type="entry name" value="V-set"/>
    <property type="match status" value="1"/>
</dbReference>
<dbReference type="PANTHER" id="PTHR21063:SF4">
    <property type="entry name" value="CD48 ANTIGEN-RELATED"/>
    <property type="match status" value="1"/>
</dbReference>
<dbReference type="EMBL" id="JACTAM010000037">
    <property type="protein sequence ID" value="KAI2648010.1"/>
    <property type="molecule type" value="Genomic_DNA"/>
</dbReference>
<dbReference type="SUPFAM" id="SSF48726">
    <property type="entry name" value="Immunoglobulin"/>
    <property type="match status" value="1"/>
</dbReference>
<reference evidence="3 4" key="1">
    <citation type="submission" date="2022-01" db="EMBL/GenBank/DDBJ databases">
        <title>A high-quality chromosome-level genome assembly of rohu carp, Labeo rohita.</title>
        <authorList>
            <person name="Arick M.A. II"/>
            <person name="Hsu C.-Y."/>
            <person name="Magbanua Z."/>
            <person name="Pechanova O."/>
            <person name="Grover C."/>
            <person name="Miller E."/>
            <person name="Thrash A."/>
            <person name="Ezzel L."/>
            <person name="Alam S."/>
            <person name="Benzie J."/>
            <person name="Hamilton M."/>
            <person name="Karsi A."/>
            <person name="Lawrence M.L."/>
            <person name="Peterson D.G."/>
        </authorList>
    </citation>
    <scope>NUCLEOTIDE SEQUENCE [LARGE SCALE GENOMIC DNA]</scope>
    <source>
        <strain evidence="4">BAU-BD-2019</strain>
        <tissue evidence="3">Blood</tissue>
    </source>
</reference>
<accession>A0ABQ8LBA1</accession>
<feature type="domain" description="Immunoglobulin V-set" evidence="2">
    <location>
        <begin position="83"/>
        <end position="159"/>
    </location>
</feature>